<name>A0A5K3FVX9_MESCO</name>
<sequence length="234" mass="26203">MSDPTAARSPMENVISVSFPPYNSNARVWFLQIEAQFRNLKVTSQSSKYLHVVPLLPTEVATEVIDLIETMPPEEPYDKLKSAVLARSISSNEACLRHRLSGIELDHRSPSQLLRHIRHLAGDNKVDDSVLRQSWAKCLPANTNAIISILSSDTPLKKLAEIADKIHECFFEVTRGAPIDIRNVENVLHHVFADRANLENDLTYVGTIGGMVTRHKPVNTHVATPRPSSHPIYF</sequence>
<reference evidence="2" key="1">
    <citation type="submission" date="2019-11" db="UniProtKB">
        <authorList>
            <consortium name="WormBaseParasite"/>
        </authorList>
    </citation>
    <scope>IDENTIFICATION</scope>
</reference>
<evidence type="ECO:0000259" key="1">
    <source>
        <dbReference type="Pfam" id="PF23055"/>
    </source>
</evidence>
<dbReference type="WBParaSite" id="MCU_012081-RA">
    <property type="protein sequence ID" value="MCU_012081-RA"/>
    <property type="gene ID" value="MCU_012081"/>
</dbReference>
<proteinExistence type="predicted"/>
<dbReference type="AlphaFoldDB" id="A0A5K3FVX9"/>
<dbReference type="InterPro" id="IPR055469">
    <property type="entry name" value="DUF7041"/>
</dbReference>
<dbReference type="PANTHER" id="PTHR33327">
    <property type="entry name" value="ENDONUCLEASE"/>
    <property type="match status" value="1"/>
</dbReference>
<evidence type="ECO:0000313" key="2">
    <source>
        <dbReference type="WBParaSite" id="MCU_012081-RA"/>
    </source>
</evidence>
<dbReference type="PANTHER" id="PTHR33327:SF3">
    <property type="entry name" value="RNA-DIRECTED DNA POLYMERASE"/>
    <property type="match status" value="1"/>
</dbReference>
<dbReference type="Pfam" id="PF23055">
    <property type="entry name" value="DUF7041"/>
    <property type="match status" value="1"/>
</dbReference>
<feature type="domain" description="DUF7041" evidence="1">
    <location>
        <begin position="22"/>
        <end position="100"/>
    </location>
</feature>
<organism evidence="2">
    <name type="scientific">Mesocestoides corti</name>
    <name type="common">Flatworm</name>
    <dbReference type="NCBI Taxonomy" id="53468"/>
    <lineage>
        <taxon>Eukaryota</taxon>
        <taxon>Metazoa</taxon>
        <taxon>Spiralia</taxon>
        <taxon>Lophotrochozoa</taxon>
        <taxon>Platyhelminthes</taxon>
        <taxon>Cestoda</taxon>
        <taxon>Eucestoda</taxon>
        <taxon>Cyclophyllidea</taxon>
        <taxon>Mesocestoididae</taxon>
        <taxon>Mesocestoides</taxon>
    </lineage>
</organism>
<accession>A0A5K3FVX9</accession>
<protein>
    <recommendedName>
        <fullName evidence="1">DUF7041 domain-containing protein</fullName>
    </recommendedName>
</protein>